<evidence type="ECO:0000256" key="6">
    <source>
        <dbReference type="ARBA" id="ARBA00023040"/>
    </source>
</evidence>
<dbReference type="InterPro" id="IPR023311">
    <property type="entry name" value="Methusela_ecto_dom_2"/>
</dbReference>
<dbReference type="InterPro" id="IPR036272">
    <property type="entry name" value="Methuselah_N_sf"/>
</dbReference>
<dbReference type="Gene3D" id="2.170.180.11">
    <property type="entry name" value="Methuselah ectodomain, domain 2"/>
    <property type="match status" value="1"/>
</dbReference>
<dbReference type="GO" id="GO:0012505">
    <property type="term" value="C:endomembrane system"/>
    <property type="evidence" value="ECO:0007669"/>
    <property type="project" value="UniProtKB-SubCell"/>
</dbReference>
<sequence length="319" mass="37153">MSGKNQLVQIANKIILANYFNNYCLDTMENQRFAIIVCHKYLTKCCPVAEHLNDFFECEKKTNLVKHRLPFSEFQGLKYSGYKPEDNEEEFLPINLKDGGIIMQFQANKAKRELGIKDIIELSKNETYCFDELKQHDRTSSKFAAMFSLCHNQTCLQKCCPFNKVYDAQMEKCSSMFKLERDKNIDIAFINEDNNIENLSDYFLVFNREPACEFHKALHPYTVGVDRIFLENDGKIIRKHSRKEAEKLGPTGFCVDLFRENTMLMANGFFCKIYKKTEFKDEIPAEEANELDDCPSKTPKNTLIIELIIVIILIIVKNY</sequence>
<evidence type="ECO:0000256" key="5">
    <source>
        <dbReference type="ARBA" id="ARBA00022989"/>
    </source>
</evidence>
<evidence type="ECO:0000256" key="7">
    <source>
        <dbReference type="ARBA" id="ARBA00023170"/>
    </source>
</evidence>
<feature type="domain" description="Methuselah N-terminal" evidence="9">
    <location>
        <begin position="127"/>
        <end position="247"/>
    </location>
</feature>
<organism evidence="10 11">
    <name type="scientific">Ceutorhynchus assimilis</name>
    <name type="common">cabbage seed weevil</name>
    <dbReference type="NCBI Taxonomy" id="467358"/>
    <lineage>
        <taxon>Eukaryota</taxon>
        <taxon>Metazoa</taxon>
        <taxon>Ecdysozoa</taxon>
        <taxon>Arthropoda</taxon>
        <taxon>Hexapoda</taxon>
        <taxon>Insecta</taxon>
        <taxon>Pterygota</taxon>
        <taxon>Neoptera</taxon>
        <taxon>Endopterygota</taxon>
        <taxon>Coleoptera</taxon>
        <taxon>Polyphaga</taxon>
        <taxon>Cucujiformia</taxon>
        <taxon>Curculionidae</taxon>
        <taxon>Ceutorhynchinae</taxon>
        <taxon>Ceutorhynchus</taxon>
    </lineage>
</organism>
<evidence type="ECO:0000256" key="2">
    <source>
        <dbReference type="ARBA" id="ARBA00008979"/>
    </source>
</evidence>
<keyword evidence="5" id="KW-1133">Transmembrane helix</keyword>
<gene>
    <name evidence="10" type="ORF">CEUTPL_LOCUS4541</name>
</gene>
<keyword evidence="3" id="KW-0812">Transmembrane</keyword>
<keyword evidence="11" id="KW-1185">Reference proteome</keyword>
<accession>A0A9N9MK07</accession>
<dbReference type="SUPFAM" id="SSF63877">
    <property type="entry name" value="Methuselah ectodomain"/>
    <property type="match status" value="1"/>
</dbReference>
<reference evidence="10" key="1">
    <citation type="submission" date="2022-01" db="EMBL/GenBank/DDBJ databases">
        <authorList>
            <person name="King R."/>
        </authorList>
    </citation>
    <scope>NUCLEOTIDE SEQUENCE</scope>
</reference>
<dbReference type="Proteomes" id="UP001152799">
    <property type="component" value="Chromosome 16"/>
</dbReference>
<comment type="similarity">
    <text evidence="2">Belongs to the G-protein coupled receptor 2 family. Mth subfamily.</text>
</comment>
<dbReference type="GO" id="GO:0004930">
    <property type="term" value="F:G protein-coupled receptor activity"/>
    <property type="evidence" value="ECO:0007669"/>
    <property type="project" value="UniProtKB-KW"/>
</dbReference>
<dbReference type="InterPro" id="IPR010596">
    <property type="entry name" value="Methuselah_N_dom"/>
</dbReference>
<dbReference type="EMBL" id="OU892292">
    <property type="protein sequence ID" value="CAG9763891.1"/>
    <property type="molecule type" value="Genomic_DNA"/>
</dbReference>
<evidence type="ECO:0000313" key="10">
    <source>
        <dbReference type="EMBL" id="CAG9763891.1"/>
    </source>
</evidence>
<dbReference type="AlphaFoldDB" id="A0A9N9MK07"/>
<evidence type="ECO:0000256" key="3">
    <source>
        <dbReference type="ARBA" id="ARBA00022692"/>
    </source>
</evidence>
<keyword evidence="8" id="KW-0807">Transducer</keyword>
<keyword evidence="6" id="KW-0297">G-protein coupled receptor</keyword>
<comment type="subcellular location">
    <subcellularLocation>
        <location evidence="1">Endomembrane system</location>
        <topology evidence="1">Multi-pass membrane protein</topology>
    </subcellularLocation>
</comment>
<evidence type="ECO:0000256" key="1">
    <source>
        <dbReference type="ARBA" id="ARBA00004127"/>
    </source>
</evidence>
<keyword evidence="4" id="KW-0732">Signal</keyword>
<evidence type="ECO:0000313" key="11">
    <source>
        <dbReference type="Proteomes" id="UP001152799"/>
    </source>
</evidence>
<proteinExistence type="inferred from homology"/>
<protein>
    <recommendedName>
        <fullName evidence="9">Methuselah N-terminal domain-containing protein</fullName>
    </recommendedName>
</protein>
<keyword evidence="5" id="KW-0472">Membrane</keyword>
<keyword evidence="7" id="KW-0675">Receptor</keyword>
<dbReference type="Pfam" id="PF06652">
    <property type="entry name" value="Methuselah_N"/>
    <property type="match status" value="1"/>
</dbReference>
<evidence type="ECO:0000256" key="8">
    <source>
        <dbReference type="ARBA" id="ARBA00023224"/>
    </source>
</evidence>
<evidence type="ECO:0000256" key="4">
    <source>
        <dbReference type="ARBA" id="ARBA00022729"/>
    </source>
</evidence>
<evidence type="ECO:0000259" key="9">
    <source>
        <dbReference type="Pfam" id="PF06652"/>
    </source>
</evidence>
<name>A0A9N9MK07_9CUCU</name>